<evidence type="ECO:0000313" key="3">
    <source>
        <dbReference type="Proteomes" id="UP000598426"/>
    </source>
</evidence>
<feature type="domain" description="N-acetyltransferase" evidence="1">
    <location>
        <begin position="1"/>
        <end position="148"/>
    </location>
</feature>
<proteinExistence type="predicted"/>
<dbReference type="PANTHER" id="PTHR43233:SF1">
    <property type="entry name" value="FAMILY N-ACETYLTRANSFERASE, PUTATIVE (AFU_ORTHOLOGUE AFUA_6G03350)-RELATED"/>
    <property type="match status" value="1"/>
</dbReference>
<dbReference type="InterPro" id="IPR053144">
    <property type="entry name" value="Acetyltransferase_Butenolide"/>
</dbReference>
<protein>
    <submittedName>
        <fullName evidence="2">GNAT family N-acetyltransferase</fullName>
    </submittedName>
</protein>
<name>A0ABR8NTC0_9MICO</name>
<dbReference type="Proteomes" id="UP000598426">
    <property type="component" value="Unassembled WGS sequence"/>
</dbReference>
<dbReference type="PANTHER" id="PTHR43233">
    <property type="entry name" value="FAMILY N-ACETYLTRANSFERASE, PUTATIVE (AFU_ORTHOLOGUE AFUA_6G03350)-RELATED"/>
    <property type="match status" value="1"/>
</dbReference>
<dbReference type="SUPFAM" id="SSF55729">
    <property type="entry name" value="Acyl-CoA N-acyltransferases (Nat)"/>
    <property type="match status" value="1"/>
</dbReference>
<evidence type="ECO:0000259" key="1">
    <source>
        <dbReference type="PROSITE" id="PS51186"/>
    </source>
</evidence>
<reference evidence="2 3" key="1">
    <citation type="submission" date="2020-09" db="EMBL/GenBank/DDBJ databases">
        <title>Isolation and identification of active actinomycetes.</title>
        <authorList>
            <person name="Li X."/>
        </authorList>
    </citation>
    <scope>NUCLEOTIDE SEQUENCE [LARGE SCALE GENOMIC DNA]</scope>
    <source>
        <strain evidence="2 3">NEAU-LLC</strain>
    </source>
</reference>
<dbReference type="PROSITE" id="PS51186">
    <property type="entry name" value="GNAT"/>
    <property type="match status" value="1"/>
</dbReference>
<gene>
    <name evidence="2" type="ORF">IF188_19390</name>
</gene>
<organism evidence="2 3">
    <name type="scientific">Microbacterium helvum</name>
    <dbReference type="NCBI Taxonomy" id="2773713"/>
    <lineage>
        <taxon>Bacteria</taxon>
        <taxon>Bacillati</taxon>
        <taxon>Actinomycetota</taxon>
        <taxon>Actinomycetes</taxon>
        <taxon>Micrococcales</taxon>
        <taxon>Microbacteriaceae</taxon>
        <taxon>Microbacterium</taxon>
    </lineage>
</organism>
<sequence>MHDDLPGDDDTDYELDDDPSRVQRDVVWGWLSTEAYWGRWRSRADVETQIANSWRVVGAYRRDTGEQVGFARAVSDGVGFAYLADVFVLDAHRGHGLGKRLIRLMIDDGPGASMRWTLFTGDAHGLYRQFGFAEPDETAMVRPARQGT</sequence>
<keyword evidence="3" id="KW-1185">Reference proteome</keyword>
<dbReference type="InterPro" id="IPR016181">
    <property type="entry name" value="Acyl_CoA_acyltransferase"/>
</dbReference>
<comment type="caution">
    <text evidence="2">The sequence shown here is derived from an EMBL/GenBank/DDBJ whole genome shotgun (WGS) entry which is preliminary data.</text>
</comment>
<dbReference type="CDD" id="cd04301">
    <property type="entry name" value="NAT_SF"/>
    <property type="match status" value="1"/>
</dbReference>
<dbReference type="RefSeq" id="WP_191173453.1">
    <property type="nucleotide sequence ID" value="NZ_JACXZS010000017.1"/>
</dbReference>
<dbReference type="InterPro" id="IPR000182">
    <property type="entry name" value="GNAT_dom"/>
</dbReference>
<dbReference type="EMBL" id="JACXZS010000017">
    <property type="protein sequence ID" value="MBD3943860.1"/>
    <property type="molecule type" value="Genomic_DNA"/>
</dbReference>
<dbReference type="Pfam" id="PF13508">
    <property type="entry name" value="Acetyltransf_7"/>
    <property type="match status" value="1"/>
</dbReference>
<dbReference type="Gene3D" id="3.40.630.30">
    <property type="match status" value="1"/>
</dbReference>
<evidence type="ECO:0000313" key="2">
    <source>
        <dbReference type="EMBL" id="MBD3943860.1"/>
    </source>
</evidence>
<accession>A0ABR8NTC0</accession>